<evidence type="ECO:0000256" key="1">
    <source>
        <dbReference type="ARBA" id="ARBA00004383"/>
    </source>
</evidence>
<evidence type="ECO:0000256" key="8">
    <source>
        <dbReference type="ARBA" id="ARBA00022989"/>
    </source>
</evidence>
<dbReference type="RefSeq" id="WP_090338457.1">
    <property type="nucleotide sequence ID" value="NZ_FNXY01000007.1"/>
</dbReference>
<dbReference type="GO" id="GO:0015031">
    <property type="term" value="P:protein transport"/>
    <property type="evidence" value="ECO:0007669"/>
    <property type="project" value="UniProtKB-KW"/>
</dbReference>
<evidence type="ECO:0000256" key="5">
    <source>
        <dbReference type="ARBA" id="ARBA00022519"/>
    </source>
</evidence>
<keyword evidence="13" id="KW-1185">Reference proteome</keyword>
<sequence>MKKIKDGRYIFVNFCLMMIFFVINDLVFGQTVQRELEVYKLRNETVECVLIIEQQPEFPGGVAALKKFLSQNLATPNNTKKINGKVFVSLVVSVDGSLRDISLVKGLHSAYDKEALRVVKAMPKWIPAVQSGKTVSVRYYQPIEFR</sequence>
<evidence type="ECO:0000256" key="2">
    <source>
        <dbReference type="ARBA" id="ARBA00006555"/>
    </source>
</evidence>
<keyword evidence="5" id="KW-0997">Cell inner membrane</keyword>
<feature type="domain" description="TonB C-terminal" evidence="11">
    <location>
        <begin position="80"/>
        <end position="146"/>
    </location>
</feature>
<feature type="transmembrane region" description="Helical" evidence="10">
    <location>
        <begin position="9"/>
        <end position="28"/>
    </location>
</feature>
<evidence type="ECO:0000256" key="3">
    <source>
        <dbReference type="ARBA" id="ARBA00022448"/>
    </source>
</evidence>
<comment type="similarity">
    <text evidence="2">Belongs to the TonB family.</text>
</comment>
<comment type="subcellular location">
    <subcellularLocation>
        <location evidence="1">Cell inner membrane</location>
        <topology evidence="1">Single-pass membrane protein</topology>
        <orientation evidence="1">Periplasmic side</orientation>
    </subcellularLocation>
</comment>
<keyword evidence="6 10" id="KW-0812">Transmembrane</keyword>
<keyword evidence="8 10" id="KW-1133">Transmembrane helix</keyword>
<dbReference type="PANTHER" id="PTHR33446">
    <property type="entry name" value="PROTEIN TONB-RELATED"/>
    <property type="match status" value="1"/>
</dbReference>
<keyword evidence="9 10" id="KW-0472">Membrane</keyword>
<organism evidence="12 13">
    <name type="scientific">Dyadobacter koreensis</name>
    <dbReference type="NCBI Taxonomy" id="408657"/>
    <lineage>
        <taxon>Bacteria</taxon>
        <taxon>Pseudomonadati</taxon>
        <taxon>Bacteroidota</taxon>
        <taxon>Cytophagia</taxon>
        <taxon>Cytophagales</taxon>
        <taxon>Spirosomataceae</taxon>
        <taxon>Dyadobacter</taxon>
    </lineage>
</organism>
<protein>
    <submittedName>
        <fullName evidence="12">TonB family C-terminal domain-containing protein</fullName>
    </submittedName>
</protein>
<dbReference type="Proteomes" id="UP000199532">
    <property type="component" value="Unassembled WGS sequence"/>
</dbReference>
<dbReference type="SUPFAM" id="SSF74653">
    <property type="entry name" value="TolA/TonB C-terminal domain"/>
    <property type="match status" value="1"/>
</dbReference>
<dbReference type="InterPro" id="IPR051045">
    <property type="entry name" value="TonB-dependent_transducer"/>
</dbReference>
<reference evidence="12 13" key="1">
    <citation type="submission" date="2016-10" db="EMBL/GenBank/DDBJ databases">
        <authorList>
            <person name="de Groot N.N."/>
        </authorList>
    </citation>
    <scope>NUCLEOTIDE SEQUENCE [LARGE SCALE GENOMIC DNA]</scope>
    <source>
        <strain evidence="12 13">DSM 19938</strain>
    </source>
</reference>
<dbReference type="EMBL" id="FNXY01000007">
    <property type="protein sequence ID" value="SEJ39599.1"/>
    <property type="molecule type" value="Genomic_DNA"/>
</dbReference>
<dbReference type="InterPro" id="IPR006260">
    <property type="entry name" value="TonB/TolA_C"/>
</dbReference>
<keyword evidence="7" id="KW-0653">Protein transport</keyword>
<evidence type="ECO:0000313" key="12">
    <source>
        <dbReference type="EMBL" id="SEJ39599.1"/>
    </source>
</evidence>
<name>A0A1H6YED7_9BACT</name>
<keyword evidence="4" id="KW-1003">Cell membrane</keyword>
<accession>A0A1H6YED7</accession>
<evidence type="ECO:0000256" key="4">
    <source>
        <dbReference type="ARBA" id="ARBA00022475"/>
    </source>
</evidence>
<evidence type="ECO:0000256" key="10">
    <source>
        <dbReference type="SAM" id="Phobius"/>
    </source>
</evidence>
<dbReference type="GO" id="GO:0055085">
    <property type="term" value="P:transmembrane transport"/>
    <property type="evidence" value="ECO:0007669"/>
    <property type="project" value="InterPro"/>
</dbReference>
<dbReference type="Pfam" id="PF03544">
    <property type="entry name" value="TonB_C"/>
    <property type="match status" value="1"/>
</dbReference>
<evidence type="ECO:0000256" key="7">
    <source>
        <dbReference type="ARBA" id="ARBA00022927"/>
    </source>
</evidence>
<dbReference type="Gene3D" id="3.30.1150.10">
    <property type="match status" value="1"/>
</dbReference>
<dbReference type="InterPro" id="IPR037682">
    <property type="entry name" value="TonB_C"/>
</dbReference>
<gene>
    <name evidence="12" type="ORF">SAMN04487995_4457</name>
</gene>
<dbReference type="STRING" id="408657.SAMN04487995_4457"/>
<evidence type="ECO:0000256" key="9">
    <source>
        <dbReference type="ARBA" id="ARBA00023136"/>
    </source>
</evidence>
<dbReference type="NCBIfam" id="TIGR01352">
    <property type="entry name" value="tonB_Cterm"/>
    <property type="match status" value="1"/>
</dbReference>
<evidence type="ECO:0000259" key="11">
    <source>
        <dbReference type="Pfam" id="PF03544"/>
    </source>
</evidence>
<dbReference type="OrthoDB" id="9812355at2"/>
<keyword evidence="3" id="KW-0813">Transport</keyword>
<dbReference type="GO" id="GO:0031992">
    <property type="term" value="F:energy transducer activity"/>
    <property type="evidence" value="ECO:0007669"/>
    <property type="project" value="TreeGrafter"/>
</dbReference>
<dbReference type="PANTHER" id="PTHR33446:SF2">
    <property type="entry name" value="PROTEIN TONB"/>
    <property type="match status" value="1"/>
</dbReference>
<evidence type="ECO:0000313" key="13">
    <source>
        <dbReference type="Proteomes" id="UP000199532"/>
    </source>
</evidence>
<dbReference type="AlphaFoldDB" id="A0A1H6YED7"/>
<proteinExistence type="inferred from homology"/>
<evidence type="ECO:0000256" key="6">
    <source>
        <dbReference type="ARBA" id="ARBA00022692"/>
    </source>
</evidence>
<dbReference type="GO" id="GO:0098797">
    <property type="term" value="C:plasma membrane protein complex"/>
    <property type="evidence" value="ECO:0007669"/>
    <property type="project" value="TreeGrafter"/>
</dbReference>